<organism evidence="1 2">
    <name type="scientific">Clostridium folliculivorans</name>
    <dbReference type="NCBI Taxonomy" id="2886038"/>
    <lineage>
        <taxon>Bacteria</taxon>
        <taxon>Bacillati</taxon>
        <taxon>Bacillota</taxon>
        <taxon>Clostridia</taxon>
        <taxon>Eubacteriales</taxon>
        <taxon>Clostridiaceae</taxon>
        <taxon>Clostridium</taxon>
    </lineage>
</organism>
<protein>
    <submittedName>
        <fullName evidence="1">Uncharacterized protein</fullName>
    </submittedName>
</protein>
<dbReference type="RefSeq" id="WP_261850859.1">
    <property type="nucleotide sequence ID" value="NZ_BQXY01000001.1"/>
</dbReference>
<name>A0A9W5XZL3_9CLOT</name>
<comment type="caution">
    <text evidence="1">The sequence shown here is derived from an EMBL/GenBank/DDBJ whole genome shotgun (WGS) entry which is preliminary data.</text>
</comment>
<reference evidence="1" key="1">
    <citation type="journal article" date="2023" name="Int. J. Syst. Evol. Microbiol.">
        <title>&lt;i&gt;Clostridium folliculivorans&lt;/i&gt; sp. nov., isolated from soil samples of an organic paddy in Japan.</title>
        <authorList>
            <person name="Tazawa J."/>
            <person name="Kobayashi H."/>
            <person name="Tanizawa Y."/>
            <person name="Uchino A."/>
            <person name="Tanaka F."/>
            <person name="Urashima Y."/>
            <person name="Miura S."/>
            <person name="Sakamoto M."/>
            <person name="Ohkuma M."/>
            <person name="Tohno M."/>
        </authorList>
    </citation>
    <scope>NUCLEOTIDE SEQUENCE</scope>
    <source>
        <strain evidence="1">D1-1</strain>
    </source>
</reference>
<accession>A0A9W5XZL3</accession>
<keyword evidence="2" id="KW-1185">Reference proteome</keyword>
<dbReference type="Proteomes" id="UP001057868">
    <property type="component" value="Unassembled WGS sequence"/>
</dbReference>
<evidence type="ECO:0000313" key="1">
    <source>
        <dbReference type="EMBL" id="GKU23809.1"/>
    </source>
</evidence>
<sequence>MGDLTVNDIIADRPCGSITPLVVGLEDTLYPIIIIKEMKEDLLSIGVDTPMGVKSTSIGDKKANVYAIILKFGENFENIYDIWFNYGDENHQDFLKLLRDQHRIVIDFRDENNERYLTLEFENTVREHIDDYIEKCSEKMLVRSEKDNNLIKLDSLEKYNVWNDDDIDNLMDKIFTDYPSIEELWEDL</sequence>
<gene>
    <name evidence="1" type="ORF">CFOLD11_06350</name>
</gene>
<evidence type="ECO:0000313" key="2">
    <source>
        <dbReference type="Proteomes" id="UP001057868"/>
    </source>
</evidence>
<dbReference type="EMBL" id="BQXY01000001">
    <property type="protein sequence ID" value="GKU23809.1"/>
    <property type="molecule type" value="Genomic_DNA"/>
</dbReference>
<dbReference type="AlphaFoldDB" id="A0A9W5XZL3"/>
<proteinExistence type="predicted"/>